<dbReference type="Proteomes" id="UP001160148">
    <property type="component" value="Unassembled WGS sequence"/>
</dbReference>
<dbReference type="InterPro" id="IPR048367">
    <property type="entry name" value="TNP-like_RNaseH_C"/>
</dbReference>
<name>A0AAV0VJJ6_9HEMI</name>
<reference evidence="3 4" key="1">
    <citation type="submission" date="2023-01" db="EMBL/GenBank/DDBJ databases">
        <authorList>
            <person name="Whitehead M."/>
        </authorList>
    </citation>
    <scope>NUCLEOTIDE SEQUENCE [LARGE SCALE GENOMIC DNA]</scope>
</reference>
<evidence type="ECO:0008006" key="5">
    <source>
        <dbReference type="Google" id="ProtNLM"/>
    </source>
</evidence>
<evidence type="ECO:0000313" key="4">
    <source>
        <dbReference type="Proteomes" id="UP001160148"/>
    </source>
</evidence>
<gene>
    <name evidence="3" type="ORF">MEUPH1_LOCUS1535</name>
</gene>
<evidence type="ECO:0000259" key="2">
    <source>
        <dbReference type="Pfam" id="PF21789"/>
    </source>
</evidence>
<organism evidence="3 4">
    <name type="scientific">Macrosiphum euphorbiae</name>
    <name type="common">potato aphid</name>
    <dbReference type="NCBI Taxonomy" id="13131"/>
    <lineage>
        <taxon>Eukaryota</taxon>
        <taxon>Metazoa</taxon>
        <taxon>Ecdysozoa</taxon>
        <taxon>Arthropoda</taxon>
        <taxon>Hexapoda</taxon>
        <taxon>Insecta</taxon>
        <taxon>Pterygota</taxon>
        <taxon>Neoptera</taxon>
        <taxon>Paraneoptera</taxon>
        <taxon>Hemiptera</taxon>
        <taxon>Sternorrhyncha</taxon>
        <taxon>Aphidomorpha</taxon>
        <taxon>Aphidoidea</taxon>
        <taxon>Aphididae</taxon>
        <taxon>Macrosiphini</taxon>
        <taxon>Macrosiphum</taxon>
    </lineage>
</organism>
<keyword evidence="4" id="KW-1185">Reference proteome</keyword>
<dbReference type="Pfam" id="PF21789">
    <property type="entry name" value="TNP-like_RNaseH_C"/>
    <property type="match status" value="1"/>
</dbReference>
<dbReference type="PANTHER" id="PTHR47577">
    <property type="entry name" value="THAP DOMAIN-CONTAINING PROTEIN 6"/>
    <property type="match status" value="1"/>
</dbReference>
<protein>
    <recommendedName>
        <fullName evidence="5">Transposable element P transposase</fullName>
    </recommendedName>
</protein>
<evidence type="ECO:0000313" key="3">
    <source>
        <dbReference type="EMBL" id="CAI6344399.1"/>
    </source>
</evidence>
<accession>A0AAV0VJJ6</accession>
<dbReference type="Pfam" id="PF21788">
    <property type="entry name" value="TNP-like_GBD"/>
    <property type="match status" value="1"/>
</dbReference>
<proteinExistence type="predicted"/>
<dbReference type="InterPro" id="IPR048366">
    <property type="entry name" value="TNP-like_GBD"/>
</dbReference>
<feature type="domain" description="Transposable element P transposase-like GTP-binding insertion" evidence="1">
    <location>
        <begin position="4"/>
        <end position="101"/>
    </location>
</feature>
<sequence length="458" mass="53169">MIKHSMQIHGQYIQWQHIKRLYEEDIKLTGNLRVCPKLSKNHIQLSVSDKMRVRLATQVLSNSVANGLLFYKNYNIAGFEDCEPTAMFCRKFNDCFDALNRKFGAEGLRVDGKDYQFPQSFLIWMNDWEKQYDDGQIKKSEFLTDSTAYCGLRVTIQSTLDLSKHLNSCWNFKYLLTGKINQDKVEMFFGIIRQAAGSNDHPSAPTFLQLYKLLSTYSILKPSKSGNCTINDDSPLTPLISISDLKNIYHPEKSNLLENLKNKLNIIIEQEEWEFTDVVEHDYAKAEVVDCLIYYLTGYLSKQLLKYTKDRDVCKSSFVVSEIYSQQLPATLVNMKTRGGEIHPNICFLNFIKKVEESFSKHCTSANVLDHITDDLMKVTPVSFPCAIHGEQIIAFTIMYYVRMRMRQFALQENKKQNKANRNKKKLQSFVKHNNNVFIKLIKKVKNIIPKSNFNRFL</sequence>
<dbReference type="AlphaFoldDB" id="A0AAV0VJJ6"/>
<evidence type="ECO:0000259" key="1">
    <source>
        <dbReference type="Pfam" id="PF21788"/>
    </source>
</evidence>
<dbReference type="EMBL" id="CARXXK010000001">
    <property type="protein sequence ID" value="CAI6344399.1"/>
    <property type="molecule type" value="Genomic_DNA"/>
</dbReference>
<dbReference type="PANTHER" id="PTHR47577:SF2">
    <property type="entry name" value="THAP DOMAIN CONTAINING 9"/>
    <property type="match status" value="1"/>
</dbReference>
<feature type="domain" description="Transposable element P transposase-like RNase H C-terminal" evidence="2">
    <location>
        <begin position="179"/>
        <end position="212"/>
    </location>
</feature>
<comment type="caution">
    <text evidence="3">The sequence shown here is derived from an EMBL/GenBank/DDBJ whole genome shotgun (WGS) entry which is preliminary data.</text>
</comment>